<dbReference type="PROSITE" id="PS51257">
    <property type="entry name" value="PROKAR_LIPOPROTEIN"/>
    <property type="match status" value="1"/>
</dbReference>
<feature type="chain" id="PRO_5002331281" evidence="7">
    <location>
        <begin position="21"/>
        <end position="481"/>
    </location>
</feature>
<keyword evidence="4 7" id="KW-0732">Signal</keyword>
<dbReference type="GO" id="GO:0046872">
    <property type="term" value="F:metal ion binding"/>
    <property type="evidence" value="ECO:0007669"/>
    <property type="project" value="UniProtKB-KW"/>
</dbReference>
<gene>
    <name evidence="9" type="ORF">LH29_08230</name>
</gene>
<reference evidence="9 10" key="1">
    <citation type="submission" date="2014-09" db="EMBL/GenBank/DDBJ databases">
        <title>Draft Genome Sequence of Draconibacterium sp. JN14CK-3.</title>
        <authorList>
            <person name="Dong C."/>
            <person name="Lai Q."/>
            <person name="Shao Z."/>
        </authorList>
    </citation>
    <scope>NUCLEOTIDE SEQUENCE [LARGE SCALE GENOMIC DNA]</scope>
    <source>
        <strain evidence="9 10">JN14CK-3</strain>
    </source>
</reference>
<comment type="similarity">
    <text evidence="2">Belongs to the sulfatase family.</text>
</comment>
<dbReference type="InterPro" id="IPR017850">
    <property type="entry name" value="Alkaline_phosphatase_core_sf"/>
</dbReference>
<comment type="cofactor">
    <cofactor evidence="1">
        <name>Ca(2+)</name>
        <dbReference type="ChEBI" id="CHEBI:29108"/>
    </cofactor>
</comment>
<evidence type="ECO:0000256" key="4">
    <source>
        <dbReference type="ARBA" id="ARBA00022729"/>
    </source>
</evidence>
<feature type="domain" description="Sulfatase N-terminal" evidence="8">
    <location>
        <begin position="33"/>
        <end position="342"/>
    </location>
</feature>
<keyword evidence="5 9" id="KW-0378">Hydrolase</keyword>
<dbReference type="Gene3D" id="3.30.1120.10">
    <property type="match status" value="1"/>
</dbReference>
<dbReference type="AlphaFoldDB" id="A0A0D8JEM3"/>
<keyword evidence="3" id="KW-0479">Metal-binding</keyword>
<dbReference type="RefSeq" id="WP_082063548.1">
    <property type="nucleotide sequence ID" value="NZ_JRHC01000001.1"/>
</dbReference>
<dbReference type="SUPFAM" id="SSF53649">
    <property type="entry name" value="Alkaline phosphatase-like"/>
    <property type="match status" value="1"/>
</dbReference>
<evidence type="ECO:0000256" key="6">
    <source>
        <dbReference type="ARBA" id="ARBA00022837"/>
    </source>
</evidence>
<evidence type="ECO:0000313" key="10">
    <source>
        <dbReference type="Proteomes" id="UP000032544"/>
    </source>
</evidence>
<accession>A0A0D8JEM3</accession>
<keyword evidence="10" id="KW-1185">Reference proteome</keyword>
<dbReference type="InterPro" id="IPR050738">
    <property type="entry name" value="Sulfatase"/>
</dbReference>
<name>A0A0D8JEM3_9BACT</name>
<dbReference type="PANTHER" id="PTHR42693:SF42">
    <property type="entry name" value="ARYLSULFATASE G"/>
    <property type="match status" value="1"/>
</dbReference>
<dbReference type="STRING" id="1544798.LH29_08230"/>
<dbReference type="Gene3D" id="3.40.720.10">
    <property type="entry name" value="Alkaline Phosphatase, subunit A"/>
    <property type="match status" value="1"/>
</dbReference>
<evidence type="ECO:0000256" key="7">
    <source>
        <dbReference type="SAM" id="SignalP"/>
    </source>
</evidence>
<dbReference type="Proteomes" id="UP000032544">
    <property type="component" value="Unassembled WGS sequence"/>
</dbReference>
<keyword evidence="6" id="KW-0106">Calcium</keyword>
<organism evidence="9 10">
    <name type="scientific">Draconibacterium sediminis</name>
    <dbReference type="NCBI Taxonomy" id="1544798"/>
    <lineage>
        <taxon>Bacteria</taxon>
        <taxon>Pseudomonadati</taxon>
        <taxon>Bacteroidota</taxon>
        <taxon>Bacteroidia</taxon>
        <taxon>Marinilabiliales</taxon>
        <taxon>Prolixibacteraceae</taxon>
        <taxon>Draconibacterium</taxon>
    </lineage>
</organism>
<dbReference type="PATRIC" id="fig|1544798.3.peg.1651"/>
<dbReference type="GO" id="GO:0004065">
    <property type="term" value="F:arylsulfatase activity"/>
    <property type="evidence" value="ECO:0007669"/>
    <property type="project" value="TreeGrafter"/>
</dbReference>
<dbReference type="InterPro" id="IPR000917">
    <property type="entry name" value="Sulfatase_N"/>
</dbReference>
<proteinExistence type="inferred from homology"/>
<dbReference type="Pfam" id="PF00884">
    <property type="entry name" value="Sulfatase"/>
    <property type="match status" value="1"/>
</dbReference>
<evidence type="ECO:0000256" key="2">
    <source>
        <dbReference type="ARBA" id="ARBA00008779"/>
    </source>
</evidence>
<evidence type="ECO:0000259" key="8">
    <source>
        <dbReference type="Pfam" id="PF00884"/>
    </source>
</evidence>
<dbReference type="PANTHER" id="PTHR42693">
    <property type="entry name" value="ARYLSULFATASE FAMILY MEMBER"/>
    <property type="match status" value="1"/>
</dbReference>
<sequence>MKISICFRLLAGTIFLLLQACSVSNKNSITKTPNVIFIMVDDLGWTDTGFMGSDFYETPNLDEMASESLVFTNAYAGAANCAPSRACLMSGMNSPRTGVFTVSPSDRGNAKTRKLVPIENTEFLADSVVTMAEMFKSAGYITGNFGKWHIGEDPTTQGFDMNVGGGRYGHPKNYYAPYKVPDISAPEGEYLTDRLTNEAIRFIENNSGNKFFLYLPFYTVHTPIQPKQAIKNKYIKKKISGNHDNPAYAAMIEVMDYNIGRILKKLQQLKLEDNTLIVFTSDNGGLFSVSKQYPMRAGKGSYYEGGIRVPLMIKWPGTVRSGKTDMPVTNLDFYPTFEELLGTGFKTNQPVDGNSLIPMLKGGVLLPERPIFFHFPIYLQGNKQIADETRDPLFRTRPGSVVRKGNWKLHYYYEDQAFELYNLAVDIGETKNLVDEYPEVKKELERLLNDWLKETKAPLPTKANPFYDASFEKEAIQKNSL</sequence>
<dbReference type="OrthoDB" id="9765065at2"/>
<evidence type="ECO:0000256" key="5">
    <source>
        <dbReference type="ARBA" id="ARBA00022801"/>
    </source>
</evidence>
<dbReference type="EMBL" id="JRHC01000001">
    <property type="protein sequence ID" value="KJF45350.1"/>
    <property type="molecule type" value="Genomic_DNA"/>
</dbReference>
<evidence type="ECO:0000256" key="1">
    <source>
        <dbReference type="ARBA" id="ARBA00001913"/>
    </source>
</evidence>
<dbReference type="CDD" id="cd16144">
    <property type="entry name" value="ARS_like"/>
    <property type="match status" value="1"/>
</dbReference>
<evidence type="ECO:0000313" key="9">
    <source>
        <dbReference type="EMBL" id="KJF45350.1"/>
    </source>
</evidence>
<comment type="caution">
    <text evidence="9">The sequence shown here is derived from an EMBL/GenBank/DDBJ whole genome shotgun (WGS) entry which is preliminary data.</text>
</comment>
<protein>
    <submittedName>
        <fullName evidence="9">Aryl-sulfate sulfohydrolase</fullName>
    </submittedName>
</protein>
<feature type="signal peptide" evidence="7">
    <location>
        <begin position="1"/>
        <end position="20"/>
    </location>
</feature>
<evidence type="ECO:0000256" key="3">
    <source>
        <dbReference type="ARBA" id="ARBA00022723"/>
    </source>
</evidence>